<name>A0A557STS9_9ARCH</name>
<feature type="region of interest" description="Disordered" evidence="1">
    <location>
        <begin position="428"/>
        <end position="531"/>
    </location>
</feature>
<keyword evidence="2" id="KW-0472">Membrane</keyword>
<keyword evidence="4" id="KW-1185">Reference proteome</keyword>
<dbReference type="EMBL" id="VOAH01000010">
    <property type="protein sequence ID" value="TVP40013.1"/>
    <property type="molecule type" value="Genomic_DNA"/>
</dbReference>
<accession>A0A557STS9</accession>
<feature type="compositionally biased region" description="Low complexity" evidence="1">
    <location>
        <begin position="444"/>
        <end position="460"/>
    </location>
</feature>
<dbReference type="AlphaFoldDB" id="A0A557STS9"/>
<reference evidence="3 4" key="1">
    <citation type="journal article" date="2019" name="Front. Microbiol.">
        <title>Ammonia Oxidation by the Arctic Terrestrial Thaumarchaeote Candidatus Nitrosocosmicus arcticus Is Stimulated by Increasing Temperatures.</title>
        <authorList>
            <person name="Alves R.J.E."/>
            <person name="Kerou M."/>
            <person name="Zappe A."/>
            <person name="Bittner R."/>
            <person name="Abby S.S."/>
            <person name="Schmidt H.A."/>
            <person name="Pfeifer K."/>
            <person name="Schleper C."/>
        </authorList>
    </citation>
    <scope>NUCLEOTIDE SEQUENCE [LARGE SCALE GENOMIC DNA]</scope>
    <source>
        <strain evidence="3 4">Kfb</strain>
    </source>
</reference>
<comment type="caution">
    <text evidence="3">The sequence shown here is derived from an EMBL/GenBank/DDBJ whole genome shotgun (WGS) entry which is preliminary data.</text>
</comment>
<proteinExistence type="predicted"/>
<keyword evidence="2" id="KW-0812">Transmembrane</keyword>
<evidence type="ECO:0000313" key="3">
    <source>
        <dbReference type="EMBL" id="TVP40013.1"/>
    </source>
</evidence>
<organism evidence="3 4">
    <name type="scientific">Candidatus Nitrosocosmicus arcticus</name>
    <dbReference type="NCBI Taxonomy" id="2035267"/>
    <lineage>
        <taxon>Archaea</taxon>
        <taxon>Nitrososphaerota</taxon>
        <taxon>Nitrososphaeria</taxon>
        <taxon>Nitrososphaerales</taxon>
        <taxon>Nitrososphaeraceae</taxon>
        <taxon>Candidatus Nitrosocosmicus</taxon>
    </lineage>
</organism>
<keyword evidence="2" id="KW-1133">Transmembrane helix</keyword>
<dbReference type="Proteomes" id="UP000315289">
    <property type="component" value="Unassembled WGS sequence"/>
</dbReference>
<protein>
    <submittedName>
        <fullName evidence="3">Uncharacterized protein</fullName>
    </submittedName>
</protein>
<sequence length="531" mass="57131">MIADIRLLYLRSETTQLFSIVILAITLTFVLSMTFAYSGIGSGNIESVFAQLPNDNIIQIISTSTFIDDLGNFHVIGEVNNTSFDPQTDIVITTILSDTTNNVIVSNHSAFSSISTLRQTELSPFDIIIQDPQILGKFNFMEFSTTSQPAIEKPANLVLNGSSAFFDNVGNPHVTGNIINQGQFPEQFLNLVATFYDNSSLGIVGTQSFGLNVANLTQNQMAPFDITILDNKTKSQGKFYSLNLDSVQNSMGFPFNPKFSFEPVGGFVDNGLFLDSPINNDPGFTSDFSNNNNNNNNVPSSSSSGSGNSDLGSSSPNENLDINIGIGEDPIIPGFDQTVEVTITDSDTDEGIAGAGVDGMVRYASNSFDNDGSFDNRTTDANGKVEHTWTIGKASNKGTFEVIIEAEANGYNSETETKNFEVIFNDNTNETSGEENATSLEEINGNNNTSTTDQDNNGDSINPSEEEVTGENGNSFSTSDNCNDEPGSSGGDLSECEEPERAEQNEQDEDSPTDSTDSPSDDNSEDSNNNS</sequence>
<feature type="compositionally biased region" description="Low complexity" evidence="1">
    <location>
        <begin position="289"/>
        <end position="317"/>
    </location>
</feature>
<evidence type="ECO:0000256" key="2">
    <source>
        <dbReference type="SAM" id="Phobius"/>
    </source>
</evidence>
<feature type="compositionally biased region" description="Polar residues" evidence="1">
    <location>
        <begin position="428"/>
        <end position="441"/>
    </location>
</feature>
<feature type="compositionally biased region" description="Polar residues" evidence="1">
    <location>
        <begin position="471"/>
        <end position="481"/>
    </location>
</feature>
<feature type="transmembrane region" description="Helical" evidence="2">
    <location>
        <begin position="20"/>
        <end position="40"/>
    </location>
</feature>
<evidence type="ECO:0000256" key="1">
    <source>
        <dbReference type="SAM" id="MobiDB-lite"/>
    </source>
</evidence>
<feature type="region of interest" description="Disordered" evidence="1">
    <location>
        <begin position="284"/>
        <end position="327"/>
    </location>
</feature>
<gene>
    <name evidence="3" type="ORF">NARC_100075</name>
</gene>
<evidence type="ECO:0000313" key="4">
    <source>
        <dbReference type="Proteomes" id="UP000315289"/>
    </source>
</evidence>